<evidence type="ECO:0000313" key="1">
    <source>
        <dbReference type="EMBL" id="KIW57942.1"/>
    </source>
</evidence>
<sequence length="301" mass="33495">MASKSSSSDLLYREADFVKHQADLIREVANDIHTAAGMVQYRAYDFETRAVCLRKAAWDSKWVDDLGVAAQDMIEEDQHRHWKLVEHAAELMDAAQNVKIGLHKLIQIAYRSGLLETTHEKECMDCGKEEHDTCCQIERDIAASSQPDLCAAVGSLTGLNTGCSLPATFVDPSSLTKNPINLSKAAKRWSVDTATTFVESEDISMVLDDETGGSLSRSTSMISSSTYSDMEVTNAILEDTNTIQSGTRSDDEIKEDDDEEILSWVPQKIDLSRLSVQFTANRVVQSAMAGEKERMRRERAY</sequence>
<dbReference type="EMBL" id="KN847318">
    <property type="protein sequence ID" value="KIW57942.1"/>
    <property type="molecule type" value="Genomic_DNA"/>
</dbReference>
<organism evidence="1 2">
    <name type="scientific">Exophiala xenobiotica</name>
    <dbReference type="NCBI Taxonomy" id="348802"/>
    <lineage>
        <taxon>Eukaryota</taxon>
        <taxon>Fungi</taxon>
        <taxon>Dikarya</taxon>
        <taxon>Ascomycota</taxon>
        <taxon>Pezizomycotina</taxon>
        <taxon>Eurotiomycetes</taxon>
        <taxon>Chaetothyriomycetidae</taxon>
        <taxon>Chaetothyriales</taxon>
        <taxon>Herpotrichiellaceae</taxon>
        <taxon>Exophiala</taxon>
    </lineage>
</organism>
<dbReference type="Proteomes" id="UP000054342">
    <property type="component" value="Unassembled WGS sequence"/>
</dbReference>
<evidence type="ECO:0000313" key="2">
    <source>
        <dbReference type="Proteomes" id="UP000054342"/>
    </source>
</evidence>
<dbReference type="AlphaFoldDB" id="A0A0D2D6J5"/>
<gene>
    <name evidence="1" type="ORF">PV05_02498</name>
</gene>
<dbReference type="HOGENOM" id="CLU_897151_0_0_1"/>
<dbReference type="OrthoDB" id="4144136at2759"/>
<reference evidence="1 2" key="1">
    <citation type="submission" date="2015-01" db="EMBL/GenBank/DDBJ databases">
        <title>The Genome Sequence of Exophiala xenobiotica CBS118157.</title>
        <authorList>
            <consortium name="The Broad Institute Genomics Platform"/>
            <person name="Cuomo C."/>
            <person name="de Hoog S."/>
            <person name="Gorbushina A."/>
            <person name="Stielow B."/>
            <person name="Teixiera M."/>
            <person name="Abouelleil A."/>
            <person name="Chapman S.B."/>
            <person name="Priest M."/>
            <person name="Young S.K."/>
            <person name="Wortman J."/>
            <person name="Nusbaum C."/>
            <person name="Birren B."/>
        </authorList>
    </citation>
    <scope>NUCLEOTIDE SEQUENCE [LARGE SCALE GENOMIC DNA]</scope>
    <source>
        <strain evidence="1 2">CBS 118157</strain>
    </source>
</reference>
<proteinExistence type="predicted"/>
<accession>A0A0D2D6J5</accession>
<name>A0A0D2D6J5_9EURO</name>
<dbReference type="RefSeq" id="XP_013318526.1">
    <property type="nucleotide sequence ID" value="XM_013463072.1"/>
</dbReference>
<keyword evidence="2" id="KW-1185">Reference proteome</keyword>
<dbReference type="GeneID" id="25324406"/>
<protein>
    <submittedName>
        <fullName evidence="1">Uncharacterized protein</fullName>
    </submittedName>
</protein>